<proteinExistence type="predicted"/>
<dbReference type="Gene3D" id="1.10.418.10">
    <property type="entry name" value="Calponin-like domain"/>
    <property type="match status" value="1"/>
</dbReference>
<evidence type="ECO:0000313" key="3">
    <source>
        <dbReference type="Proteomes" id="UP000186922"/>
    </source>
</evidence>
<name>A0A1D1VYE5_RAMVA</name>
<dbReference type="OrthoDB" id="10531167at2759"/>
<protein>
    <submittedName>
        <fullName evidence="2">Uncharacterized protein</fullName>
    </submittedName>
</protein>
<dbReference type="InterPro" id="IPR036872">
    <property type="entry name" value="CH_dom_sf"/>
</dbReference>
<sequence length="749" mass="83745">MQTDQVVILHNEVELRNFMRAAITLFAEKAANLQPPAPSAQPSVIRSSTLAALPRPTSSRTSTAVTLRPSVVKSAELPQARQANEPRDENVDNPFFLSHSISHFETGPQVPPTPLPGDSREGLYVDLHAFVRIPLVVDVWVTRCASNVDISKYMQPKHFAGGFVVWSILHHYFPRDAQLSAFHEPQTRVQYAEIWSQVDLILQKHGLVRIPAEIIGGVMEYRQAGQAVLLMTLYETLTNLKLAHPIPQIYNPCRKKNKCNTWNFQHETLSNTAKRPASFEQMLQRMYSTNQRMAFSKAQRVLRPPRLNRQDESRTDIDMGVTEKEIEQSRLQRLTRGPHGDRCYLYHADKTELLAEHYERQVSNLVSRTPKLARLDGPPFFKTDPSTKSYRVPVKEQLAGEIPIPVQPTGPRVTELSKKKKNKSSTSMATSTKHKIKTPKDLLAIRRSHRATPKLERRTPEEPAKASLSTLETVNMTENLPVNQVVPKAKSKSTTNVDDGAETLAGSASVLLSGPPFFPTDPLKKTPRVNVRNTDAGLKSYTEDAVFLQSPFFDGDPLHKVARAKLQTFPNNNDPSAELNKPFFDKDSLTKQPRVGVSFTKTALSSKEEPLLLQTPFFIGDALQKTPRVTVQRADEANPKPATDLSVKATISRAEKKISSPRLTVLQTPFFTTDPLSQSRNSLTKSGTEAAVATVKLQPPFYQADPLSKRPRVPVESTTTHMTLCHLRNVYLASVGGGEQLRRKRADEA</sequence>
<reference evidence="2 3" key="1">
    <citation type="journal article" date="2016" name="Nat. Commun.">
        <title>Extremotolerant tardigrade genome and improved radiotolerance of human cultured cells by tardigrade-unique protein.</title>
        <authorList>
            <person name="Hashimoto T."/>
            <person name="Horikawa D.D."/>
            <person name="Saito Y."/>
            <person name="Kuwahara H."/>
            <person name="Kozuka-Hata H."/>
            <person name="Shin-I T."/>
            <person name="Minakuchi Y."/>
            <person name="Ohishi K."/>
            <person name="Motoyama A."/>
            <person name="Aizu T."/>
            <person name="Enomoto A."/>
            <person name="Kondo K."/>
            <person name="Tanaka S."/>
            <person name="Hara Y."/>
            <person name="Koshikawa S."/>
            <person name="Sagara H."/>
            <person name="Miura T."/>
            <person name="Yokobori S."/>
            <person name="Miyagawa K."/>
            <person name="Suzuki Y."/>
            <person name="Kubo T."/>
            <person name="Oyama M."/>
            <person name="Kohara Y."/>
            <person name="Fujiyama A."/>
            <person name="Arakawa K."/>
            <person name="Katayama T."/>
            <person name="Toyoda A."/>
            <person name="Kunieda T."/>
        </authorList>
    </citation>
    <scope>NUCLEOTIDE SEQUENCE [LARGE SCALE GENOMIC DNA]</scope>
    <source>
        <strain evidence="2 3">YOKOZUNA-1</strain>
    </source>
</reference>
<feature type="region of interest" description="Disordered" evidence="1">
    <location>
        <begin position="403"/>
        <end position="466"/>
    </location>
</feature>
<gene>
    <name evidence="2" type="primary">RvY_16431-1</name>
    <name evidence="2" type="synonym">RvY_16431.1</name>
    <name evidence="2" type="ORF">RvY_16431</name>
</gene>
<comment type="caution">
    <text evidence="2">The sequence shown here is derived from an EMBL/GenBank/DDBJ whole genome shotgun (WGS) entry which is preliminary data.</text>
</comment>
<feature type="compositionally biased region" description="Basic and acidic residues" evidence="1">
    <location>
        <begin position="453"/>
        <end position="464"/>
    </location>
</feature>
<keyword evidence="3" id="KW-1185">Reference proteome</keyword>
<dbReference type="Proteomes" id="UP000186922">
    <property type="component" value="Unassembled WGS sequence"/>
</dbReference>
<dbReference type="EMBL" id="BDGG01000013">
    <property type="protein sequence ID" value="GAV06437.1"/>
    <property type="molecule type" value="Genomic_DNA"/>
</dbReference>
<dbReference type="AlphaFoldDB" id="A0A1D1VYE5"/>
<accession>A0A1D1VYE5</accession>
<evidence type="ECO:0000313" key="2">
    <source>
        <dbReference type="EMBL" id="GAV06437.1"/>
    </source>
</evidence>
<organism evidence="2 3">
    <name type="scientific">Ramazzottius varieornatus</name>
    <name type="common">Water bear</name>
    <name type="synonym">Tardigrade</name>
    <dbReference type="NCBI Taxonomy" id="947166"/>
    <lineage>
        <taxon>Eukaryota</taxon>
        <taxon>Metazoa</taxon>
        <taxon>Ecdysozoa</taxon>
        <taxon>Tardigrada</taxon>
        <taxon>Eutardigrada</taxon>
        <taxon>Parachela</taxon>
        <taxon>Hypsibioidea</taxon>
        <taxon>Ramazzottiidae</taxon>
        <taxon>Ramazzottius</taxon>
    </lineage>
</organism>
<evidence type="ECO:0000256" key="1">
    <source>
        <dbReference type="SAM" id="MobiDB-lite"/>
    </source>
</evidence>